<evidence type="ECO:0000256" key="2">
    <source>
        <dbReference type="ARBA" id="ARBA00022964"/>
    </source>
</evidence>
<gene>
    <name evidence="6" type="ORF">CV103_13765</name>
</gene>
<dbReference type="PANTHER" id="PTHR46332">
    <property type="entry name" value="ASPARTATE BETA-HYDROXYLASE DOMAIN-CONTAINING PROTEIN 2"/>
    <property type="match status" value="1"/>
</dbReference>
<evidence type="ECO:0000256" key="4">
    <source>
        <dbReference type="SAM" id="MobiDB-lite"/>
    </source>
</evidence>
<dbReference type="Proteomes" id="UP000241206">
    <property type="component" value="Unassembled WGS sequence"/>
</dbReference>
<comment type="similarity">
    <text evidence="1">Belongs to the aspartyl/asparaginyl beta-hydroxylase family.</text>
</comment>
<proteinExistence type="inferred from homology"/>
<keyword evidence="3" id="KW-0560">Oxidoreductase</keyword>
<dbReference type="RefSeq" id="WP_107395242.1">
    <property type="nucleotide sequence ID" value="NZ_PHHF01000054.1"/>
</dbReference>
<sequence>MNSISNGKEQAATGRADIPDDIRTDIPDDINARLAPSSALVPKKPLIMRFGKRMQPITNRWIARSSKIGDRPVFDRSEFAWVEMLEAHWEEIRAEAAAALQDLEEVPPLASVSPDHRRIAPAGRWRSFFLIGYGYREENNCRACPRTTELVSKVPGLNSAFFSILVPNTRIPTHTGVTKAFLTCHLGIQVPREKDKCRMRVVDQWLSWEEGKALVFDDVFEHEVQNDTDETRIVLLVQFRRPVGLIGKIVGGLFLEGVRRSRFVQEARRGITQWSEQRRHGAKQAAAE</sequence>
<dbReference type="InterPro" id="IPR007803">
    <property type="entry name" value="Asp/Arg/Pro-Hydrxlase"/>
</dbReference>
<dbReference type="AlphaFoldDB" id="A0A2T4HUH1"/>
<dbReference type="GO" id="GO:0016020">
    <property type="term" value="C:membrane"/>
    <property type="evidence" value="ECO:0007669"/>
    <property type="project" value="TreeGrafter"/>
</dbReference>
<feature type="domain" description="Aspartyl/asparaginy/proline hydroxylase" evidence="5">
    <location>
        <begin position="86"/>
        <end position="242"/>
    </location>
</feature>
<dbReference type="GO" id="GO:0051213">
    <property type="term" value="F:dioxygenase activity"/>
    <property type="evidence" value="ECO:0007669"/>
    <property type="project" value="UniProtKB-KW"/>
</dbReference>
<reference evidence="6 7" key="1">
    <citation type="submission" date="2017-11" db="EMBL/GenBank/DDBJ databases">
        <title>Sphingomonas oleivorans sp. nov., isolated from oil-contaminated soil.</title>
        <authorList>
            <person name="Wang L."/>
            <person name="Chen L."/>
        </authorList>
    </citation>
    <scope>NUCLEOTIDE SEQUENCE [LARGE SCALE GENOMIC DNA]</scope>
    <source>
        <strain evidence="6 7">K101</strain>
    </source>
</reference>
<dbReference type="EMBL" id="PHHF01000054">
    <property type="protein sequence ID" value="PTD19410.1"/>
    <property type="molecule type" value="Genomic_DNA"/>
</dbReference>
<dbReference type="InterPro" id="IPR027443">
    <property type="entry name" value="IPNS-like_sf"/>
</dbReference>
<accession>A0A2T4HUH1</accession>
<name>A0A2T4HUH1_9SPHN</name>
<evidence type="ECO:0000259" key="5">
    <source>
        <dbReference type="Pfam" id="PF05118"/>
    </source>
</evidence>
<dbReference type="InterPro" id="IPR051821">
    <property type="entry name" value="Asp/Asn_beta-hydroxylase"/>
</dbReference>
<feature type="region of interest" description="Disordered" evidence="4">
    <location>
        <begin position="1"/>
        <end position="23"/>
    </location>
</feature>
<dbReference type="Pfam" id="PF05118">
    <property type="entry name" value="Asp_Arg_Hydrox"/>
    <property type="match status" value="1"/>
</dbReference>
<keyword evidence="2" id="KW-0223">Dioxygenase</keyword>
<dbReference type="Gene3D" id="2.60.120.330">
    <property type="entry name" value="B-lactam Antibiotic, Isopenicillin N Synthase, Chain"/>
    <property type="match status" value="1"/>
</dbReference>
<evidence type="ECO:0000256" key="1">
    <source>
        <dbReference type="ARBA" id="ARBA00007730"/>
    </source>
</evidence>
<evidence type="ECO:0000256" key="3">
    <source>
        <dbReference type="ARBA" id="ARBA00023002"/>
    </source>
</evidence>
<organism evidence="6 7">
    <name type="scientific">Edaphosphingomonas fennica</name>
    <dbReference type="NCBI Taxonomy" id="114404"/>
    <lineage>
        <taxon>Bacteria</taxon>
        <taxon>Pseudomonadati</taxon>
        <taxon>Pseudomonadota</taxon>
        <taxon>Alphaproteobacteria</taxon>
        <taxon>Sphingomonadales</taxon>
        <taxon>Rhizorhabdaceae</taxon>
        <taxon>Edaphosphingomonas</taxon>
    </lineage>
</organism>
<comment type="caution">
    <text evidence="6">The sequence shown here is derived from an EMBL/GenBank/DDBJ whole genome shotgun (WGS) entry which is preliminary data.</text>
</comment>
<protein>
    <submittedName>
        <fullName evidence="6">Aspartyl beta-hydroxylase</fullName>
    </submittedName>
</protein>
<dbReference type="SUPFAM" id="SSF51197">
    <property type="entry name" value="Clavaminate synthase-like"/>
    <property type="match status" value="1"/>
</dbReference>
<keyword evidence="7" id="KW-1185">Reference proteome</keyword>
<dbReference type="PANTHER" id="PTHR46332:SF5">
    <property type="entry name" value="ASPARTATE BETA-HYDROXYLASE DOMAIN CONTAINING 2"/>
    <property type="match status" value="1"/>
</dbReference>
<evidence type="ECO:0000313" key="7">
    <source>
        <dbReference type="Proteomes" id="UP000241206"/>
    </source>
</evidence>
<evidence type="ECO:0000313" key="6">
    <source>
        <dbReference type="EMBL" id="PTD19410.1"/>
    </source>
</evidence>